<dbReference type="AlphaFoldDB" id="A0A7J7GLG5"/>
<dbReference type="PANTHER" id="PTHR31636">
    <property type="entry name" value="OSJNBA0084A10.13 PROTEIN-RELATED"/>
    <property type="match status" value="1"/>
</dbReference>
<evidence type="ECO:0008006" key="6">
    <source>
        <dbReference type="Google" id="ProtNLM"/>
    </source>
</evidence>
<protein>
    <recommendedName>
        <fullName evidence="6">DELLA protein</fullName>
    </recommendedName>
</protein>
<dbReference type="Proteomes" id="UP000593564">
    <property type="component" value="Unassembled WGS sequence"/>
</dbReference>
<dbReference type="PROSITE" id="PS50985">
    <property type="entry name" value="GRAS"/>
    <property type="match status" value="1"/>
</dbReference>
<keyword evidence="5" id="KW-1185">Reference proteome</keyword>
<dbReference type="InterPro" id="IPR005202">
    <property type="entry name" value="TF_GRAS"/>
</dbReference>
<reference evidence="5" key="1">
    <citation type="journal article" date="2020" name="Nat. Commun.">
        <title>Genome assembly of wild tea tree DASZ reveals pedigree and selection history of tea varieties.</title>
        <authorList>
            <person name="Zhang W."/>
            <person name="Zhang Y."/>
            <person name="Qiu H."/>
            <person name="Guo Y."/>
            <person name="Wan H."/>
            <person name="Zhang X."/>
            <person name="Scossa F."/>
            <person name="Alseekh S."/>
            <person name="Zhang Q."/>
            <person name="Wang P."/>
            <person name="Xu L."/>
            <person name="Schmidt M.H."/>
            <person name="Jia X."/>
            <person name="Li D."/>
            <person name="Zhu A."/>
            <person name="Guo F."/>
            <person name="Chen W."/>
            <person name="Ni D."/>
            <person name="Usadel B."/>
            <person name="Fernie A.R."/>
            <person name="Wen W."/>
        </authorList>
    </citation>
    <scope>NUCLEOTIDE SEQUENCE [LARGE SCALE GENOMIC DNA]</scope>
    <source>
        <strain evidence="5">cv. G240</strain>
    </source>
</reference>
<proteinExistence type="inferred from homology"/>
<dbReference type="Pfam" id="PF03514">
    <property type="entry name" value="GRAS"/>
    <property type="match status" value="1"/>
</dbReference>
<feature type="region of interest" description="Leucine repeat II (LRII)" evidence="3">
    <location>
        <begin position="386"/>
        <end position="418"/>
    </location>
</feature>
<evidence type="ECO:0000256" key="1">
    <source>
        <dbReference type="ARBA" id="ARBA00023015"/>
    </source>
</evidence>
<feature type="region of interest" description="SAW" evidence="3">
    <location>
        <begin position="521"/>
        <end position="597"/>
    </location>
</feature>
<organism evidence="4 5">
    <name type="scientific">Camellia sinensis</name>
    <name type="common">Tea plant</name>
    <name type="synonym">Thea sinensis</name>
    <dbReference type="NCBI Taxonomy" id="4442"/>
    <lineage>
        <taxon>Eukaryota</taxon>
        <taxon>Viridiplantae</taxon>
        <taxon>Streptophyta</taxon>
        <taxon>Embryophyta</taxon>
        <taxon>Tracheophyta</taxon>
        <taxon>Spermatophyta</taxon>
        <taxon>Magnoliopsida</taxon>
        <taxon>eudicotyledons</taxon>
        <taxon>Gunneridae</taxon>
        <taxon>Pentapetalae</taxon>
        <taxon>asterids</taxon>
        <taxon>Ericales</taxon>
        <taxon>Theaceae</taxon>
        <taxon>Camellia</taxon>
    </lineage>
</organism>
<evidence type="ECO:0000256" key="2">
    <source>
        <dbReference type="ARBA" id="ARBA00023163"/>
    </source>
</evidence>
<keyword evidence="2" id="KW-0804">Transcription</keyword>
<sequence length="710" mass="80068">MSEMFSLEQFNFGRVSDNYSSSMGFERDEGMNAEEHTHLYGEEEWGGKMAIDSFSSDLGFFVENAAEDGLLLSRYQQERQQQLLPYFGILDDLYLDIVSPPFQSCHEETAKHAIVDTENSLLDEPKKEKPCAIPFASLGILKNYWSGFKRLNREKVEVPSYGIACTEPESKLSGRKLSTMDILRLAGEKFIHSSSQTVDDHSTLSHPFGNSFRGLSDDEIKDMELVQNLLASAEKVGQQQYKRAGKLLSQCHDLSSDTGNPVQRAVYYFSEALRERIDRETGRITSKGSGKKLMLDLNEALICPNLAAIIAFHQEMPFYQVCQFSGMQAIIEHVGESKKVHLIDLEIRNGIQCIGLIQALAGRSESPLERLKITAVGTNSKSTIEDTGERLMSFAQSMNLPFSFNVVLVSDMLDLNEDLFDLEAEETVAVNSTCSLRAMLTRPDRLESLMRVLKNINPCLMVVTEVEANHNSPIFVNRFIEALFFYGAFFDCLEDCMDRYNPNRNISESMYLSQAIQNIVATEGEERIIRHVNINVWRAFFARFGMVEEEMSTSSLYQASLVTKKFACGSSCMIDMDGKCLIIGWKGTPLHSLSAWKFNLHTNRAGIAAREPEEQLRDHKACKVPTRDSDLVEEDEKSPNQLSLASLHLLNKYGRGMKHLNREKPHELGCGATHVTTSGQQLSTIEVMKLAREHLPKFIRYSSQSSFQSL</sequence>
<gene>
    <name evidence="4" type="ORF">HYC85_019172</name>
</gene>
<reference evidence="4 5" key="2">
    <citation type="submission" date="2020-07" db="EMBL/GenBank/DDBJ databases">
        <title>Genome assembly of wild tea tree DASZ reveals pedigree and selection history of tea varieties.</title>
        <authorList>
            <person name="Zhang W."/>
        </authorList>
    </citation>
    <scope>NUCLEOTIDE SEQUENCE [LARGE SCALE GENOMIC DNA]</scope>
    <source>
        <strain evidence="5">cv. G240</strain>
        <tissue evidence="4">Leaf</tissue>
    </source>
</reference>
<evidence type="ECO:0000313" key="4">
    <source>
        <dbReference type="EMBL" id="KAF5941530.1"/>
    </source>
</evidence>
<evidence type="ECO:0000256" key="3">
    <source>
        <dbReference type="PROSITE-ProRule" id="PRU01191"/>
    </source>
</evidence>
<comment type="caution">
    <text evidence="3">Lacks conserved residue(s) required for the propagation of feature annotation.</text>
</comment>
<comment type="similarity">
    <text evidence="3">Belongs to the GRAS family.</text>
</comment>
<keyword evidence="1" id="KW-0805">Transcription regulation</keyword>
<evidence type="ECO:0000313" key="5">
    <source>
        <dbReference type="Proteomes" id="UP000593564"/>
    </source>
</evidence>
<accession>A0A7J7GLG5</accession>
<name>A0A7J7GLG5_CAMSI</name>
<dbReference type="EMBL" id="JACBKZ010000009">
    <property type="protein sequence ID" value="KAF5941530.1"/>
    <property type="molecule type" value="Genomic_DNA"/>
</dbReference>
<comment type="caution">
    <text evidence="4">The sequence shown here is derived from an EMBL/GenBank/DDBJ whole genome shotgun (WGS) entry which is preliminary data.</text>
</comment>